<evidence type="ECO:0000256" key="1">
    <source>
        <dbReference type="SAM" id="SignalP"/>
    </source>
</evidence>
<evidence type="ECO:0000259" key="2">
    <source>
        <dbReference type="PROSITE" id="PS51277"/>
    </source>
</evidence>
<dbReference type="Pfam" id="PF03181">
    <property type="entry name" value="BURP"/>
    <property type="match status" value="1"/>
</dbReference>
<protein>
    <recommendedName>
        <fullName evidence="2">BURP domain-containing protein</fullName>
    </recommendedName>
</protein>
<dbReference type="SMART" id="SM01045">
    <property type="entry name" value="BURP"/>
    <property type="match status" value="1"/>
</dbReference>
<dbReference type="HOGENOM" id="CLU_011822_0_0_1"/>
<feature type="chain" id="PRO_5002351039" description="BURP domain-containing protein" evidence="1">
    <location>
        <begin position="19"/>
        <end position="312"/>
    </location>
</feature>
<dbReference type="InterPro" id="IPR004873">
    <property type="entry name" value="BURP_dom"/>
</dbReference>
<dbReference type="Gramene" id="LPERR12G14500.1">
    <property type="protein sequence ID" value="LPERR12G14500.1"/>
    <property type="gene ID" value="LPERR12G14500"/>
</dbReference>
<keyword evidence="1" id="KW-0732">Signal</keyword>
<name>A0A0D9Y0Z6_9ORYZ</name>
<dbReference type="STRING" id="77586.A0A0D9Y0Z6"/>
<keyword evidence="4" id="KW-1185">Reference proteome</keyword>
<organism evidence="3 4">
    <name type="scientific">Leersia perrieri</name>
    <dbReference type="NCBI Taxonomy" id="77586"/>
    <lineage>
        <taxon>Eukaryota</taxon>
        <taxon>Viridiplantae</taxon>
        <taxon>Streptophyta</taxon>
        <taxon>Embryophyta</taxon>
        <taxon>Tracheophyta</taxon>
        <taxon>Spermatophyta</taxon>
        <taxon>Magnoliopsida</taxon>
        <taxon>Liliopsida</taxon>
        <taxon>Poales</taxon>
        <taxon>Poaceae</taxon>
        <taxon>BOP clade</taxon>
        <taxon>Oryzoideae</taxon>
        <taxon>Oryzeae</taxon>
        <taxon>Oryzinae</taxon>
        <taxon>Leersia</taxon>
    </lineage>
</organism>
<evidence type="ECO:0000313" key="4">
    <source>
        <dbReference type="Proteomes" id="UP000032180"/>
    </source>
</evidence>
<reference evidence="3" key="3">
    <citation type="submission" date="2015-04" db="UniProtKB">
        <authorList>
            <consortium name="EnsemblPlants"/>
        </authorList>
    </citation>
    <scope>IDENTIFICATION</scope>
</reference>
<evidence type="ECO:0000313" key="3">
    <source>
        <dbReference type="EnsemblPlants" id="LPERR12G14500.1"/>
    </source>
</evidence>
<reference evidence="3 4" key="1">
    <citation type="submission" date="2012-08" db="EMBL/GenBank/DDBJ databases">
        <title>Oryza genome evolution.</title>
        <authorList>
            <person name="Wing R.A."/>
        </authorList>
    </citation>
    <scope>NUCLEOTIDE SEQUENCE</scope>
</reference>
<dbReference type="PANTHER" id="PTHR31236:SF24">
    <property type="entry name" value="BURP DOMAIN PROTEIN RD22"/>
    <property type="match status" value="1"/>
</dbReference>
<feature type="signal peptide" evidence="1">
    <location>
        <begin position="1"/>
        <end position="18"/>
    </location>
</feature>
<dbReference type="AlphaFoldDB" id="A0A0D9Y0Z6"/>
<reference evidence="4" key="2">
    <citation type="submission" date="2013-12" db="EMBL/GenBank/DDBJ databases">
        <authorList>
            <person name="Yu Y."/>
            <person name="Lee S."/>
            <person name="de Baynast K."/>
            <person name="Wissotski M."/>
            <person name="Liu L."/>
            <person name="Talag J."/>
            <person name="Goicoechea J."/>
            <person name="Angelova A."/>
            <person name="Jetty R."/>
            <person name="Kudrna D."/>
            <person name="Golser W."/>
            <person name="Rivera L."/>
            <person name="Zhang J."/>
            <person name="Wing R."/>
        </authorList>
    </citation>
    <scope>NUCLEOTIDE SEQUENCE</scope>
</reference>
<dbReference type="InterPro" id="IPR044816">
    <property type="entry name" value="BURP"/>
</dbReference>
<sequence>MTILLVAAVVLDHHPAVAGDAPAPAVKFWEKALPGIPMPKSIADLVKEGSDHSPLADTKQHSNDTVLHPDICLSYRVNCPPGSAEAAAVEASGLFFHETAARAGATMTVFLPPASTKPFISRDVADKIPFHVSDDVLTMFNIAPGSTEAAKMRDTLRGCDAPPLTGELKACATSLEAIVEAADRMLGVGGGGMWAAASALDADGLPQRKYAVESVAPLDGGDARHVACHGVRWPFAVFQCHATAVGETKAYTVTLRSGGATVVMAALCHRDTSGWDPQHPAFAILGTHPGGAPVCHFMPYSNLLFGKKPTNA</sequence>
<dbReference type="EnsemblPlants" id="LPERR12G14500.1">
    <property type="protein sequence ID" value="LPERR12G14500.1"/>
    <property type="gene ID" value="LPERR12G14500"/>
</dbReference>
<dbReference type="eggNOG" id="ENOG502QQHP">
    <property type="taxonomic scope" value="Eukaryota"/>
</dbReference>
<accession>A0A0D9Y0Z6</accession>
<dbReference type="PROSITE" id="PS51277">
    <property type="entry name" value="BURP"/>
    <property type="match status" value="1"/>
</dbReference>
<dbReference type="Proteomes" id="UP000032180">
    <property type="component" value="Chromosome 12"/>
</dbReference>
<feature type="domain" description="BURP" evidence="2">
    <location>
        <begin position="95"/>
        <end position="308"/>
    </location>
</feature>
<proteinExistence type="predicted"/>
<dbReference type="PANTHER" id="PTHR31236">
    <property type="entry name" value="BURP DOMAIN PROTEIN USPL1-LIKE"/>
    <property type="match status" value="1"/>
</dbReference>